<dbReference type="OrthoDB" id="9800977at2"/>
<protein>
    <submittedName>
        <fullName evidence="1">Uncharacterized protein</fullName>
    </submittedName>
</protein>
<evidence type="ECO:0000313" key="1">
    <source>
        <dbReference type="EMBL" id="EQB12325.1"/>
    </source>
</evidence>
<dbReference type="AlphaFoldDB" id="T0IKS4"/>
<dbReference type="Proteomes" id="UP000015531">
    <property type="component" value="Unassembled WGS sequence"/>
</dbReference>
<evidence type="ECO:0000313" key="2">
    <source>
        <dbReference type="Proteomes" id="UP000015531"/>
    </source>
</evidence>
<organism evidence="1 2">
    <name type="scientific">Sphingobium lactosutens DS20</name>
    <dbReference type="NCBI Taxonomy" id="1331060"/>
    <lineage>
        <taxon>Bacteria</taxon>
        <taxon>Pseudomonadati</taxon>
        <taxon>Pseudomonadota</taxon>
        <taxon>Alphaproteobacteria</taxon>
        <taxon>Sphingomonadales</taxon>
        <taxon>Sphingomonadaceae</taxon>
        <taxon>Sphingobium</taxon>
    </lineage>
</organism>
<name>T0IKS4_9SPHN</name>
<comment type="caution">
    <text evidence="1">The sequence shown here is derived from an EMBL/GenBank/DDBJ whole genome shotgun (WGS) entry which is preliminary data.</text>
</comment>
<accession>T0IKS4</accession>
<dbReference type="EMBL" id="ATDP01000103">
    <property type="protein sequence ID" value="EQB12325.1"/>
    <property type="molecule type" value="Genomic_DNA"/>
</dbReference>
<sequence length="283" mass="30844">MTKTPSWIALSQQILSKETNSKGGGVTRKAITQYRDQLLNGKALTEKQAQHFIQTINMQLGLDLDVNQPVQISRKVRSDWRKKIGVQTTTTISNDPEALWAALVEHYGSWEAVSHAAIDRLERENGSVKPQAAAQPQAALDRTSGVTASVWDNASGTTGNLDYKDGTKEHLFFDGKLKKVMQKLADAHDSELAEKVLERIAVATDGLESRFAFEYSPIYAAGDPKAKKAPATAQCIVMKSTPLAGGAPEFSLIGINGPAIPFVKQQNYKPSGKQPDIKAFIPK</sequence>
<gene>
    <name evidence="1" type="ORF">RLDS_19450</name>
</gene>
<keyword evidence="2" id="KW-1185">Reference proteome</keyword>
<reference evidence="1 2" key="1">
    <citation type="journal article" date="2013" name="Genome Announc.">
        <title>Draft Genome Sequence of Sphingobium lactosutens Strain DS20T, Isolated from a Hexachlorocyclohexane Dumpsite.</title>
        <authorList>
            <person name="Kumar R."/>
            <person name="Dwivedi V."/>
            <person name="Negi V."/>
            <person name="Khurana J.P."/>
            <person name="Lal R."/>
        </authorList>
    </citation>
    <scope>NUCLEOTIDE SEQUENCE [LARGE SCALE GENOMIC DNA]</scope>
    <source>
        <strain evidence="1 2">DS20</strain>
    </source>
</reference>
<dbReference type="RefSeq" id="WP_021227441.1">
    <property type="nucleotide sequence ID" value="NZ_ATDP01000103.1"/>
</dbReference>
<dbReference type="PATRIC" id="fig|1331060.3.peg.3757"/>
<proteinExistence type="predicted"/>